<evidence type="ECO:0000313" key="4">
    <source>
        <dbReference type="Proteomes" id="UP000439903"/>
    </source>
</evidence>
<accession>A0A8H4A5D4</accession>
<feature type="domain" description="F-box" evidence="2">
    <location>
        <begin position="30"/>
        <end position="82"/>
    </location>
</feature>
<evidence type="ECO:0000259" key="2">
    <source>
        <dbReference type="PROSITE" id="PS50181"/>
    </source>
</evidence>
<dbReference type="OrthoDB" id="2322499at2759"/>
<reference evidence="3 4" key="1">
    <citation type="journal article" date="2019" name="Environ. Microbiol.">
        <title>At the nexus of three kingdoms: the genome of the mycorrhizal fungus Gigaspora margarita provides insights into plant, endobacterial and fungal interactions.</title>
        <authorList>
            <person name="Venice F."/>
            <person name="Ghignone S."/>
            <person name="Salvioli di Fossalunga A."/>
            <person name="Amselem J."/>
            <person name="Novero M."/>
            <person name="Xianan X."/>
            <person name="Sedzielewska Toro K."/>
            <person name="Morin E."/>
            <person name="Lipzen A."/>
            <person name="Grigoriev I.V."/>
            <person name="Henrissat B."/>
            <person name="Martin F.M."/>
            <person name="Bonfante P."/>
        </authorList>
    </citation>
    <scope>NUCLEOTIDE SEQUENCE [LARGE SCALE GENOMIC DNA]</scope>
    <source>
        <strain evidence="3 4">BEG34</strain>
    </source>
</reference>
<evidence type="ECO:0000313" key="3">
    <source>
        <dbReference type="EMBL" id="KAF0437010.1"/>
    </source>
</evidence>
<keyword evidence="4" id="KW-1185">Reference proteome</keyword>
<comment type="caution">
    <text evidence="3">The sequence shown here is derived from an EMBL/GenBank/DDBJ whole genome shotgun (WGS) entry which is preliminary data.</text>
</comment>
<sequence length="335" mass="39890">MQESKKMRSTTKRKKSNTSSNITNTSSTHTSNLLRIPLETFLEICKSLTPVDLLSLSLVCKTFYIDLCCGNSITIQEIWRQSRLTYMPFREMGPPDGMNEREYIRFLIENKCYFCGSKNRVTRIYWERKVRSCIKCFKDNTVLEGIDNRVKLILQRPFLQNGSLSNRFWRDQVEAKYAELCSIDIKDQNEWIYEQYQLSNDLQREIAERRREDVLSRENQRSQRIQGISDKLDLMCEEKDENGSEKYQRYLLERCPSLCKCYTYERPFSERGWKILRQKLIKEYPQAEQSNKYLMNDDSYDDDDVVYDSDEIHIDDMSDDSKLFFGSGSYRCMIQ</sequence>
<proteinExistence type="predicted"/>
<dbReference type="Pfam" id="PF00646">
    <property type="entry name" value="F-box"/>
    <property type="match status" value="1"/>
</dbReference>
<feature type="region of interest" description="Disordered" evidence="1">
    <location>
        <begin position="1"/>
        <end position="28"/>
    </location>
</feature>
<dbReference type="EMBL" id="WTPW01001412">
    <property type="protein sequence ID" value="KAF0437010.1"/>
    <property type="molecule type" value="Genomic_DNA"/>
</dbReference>
<protein>
    <submittedName>
        <fullName evidence="3">F-box domain contaning protein</fullName>
    </submittedName>
</protein>
<dbReference type="SUPFAM" id="SSF81383">
    <property type="entry name" value="F-box domain"/>
    <property type="match status" value="1"/>
</dbReference>
<dbReference type="Proteomes" id="UP000439903">
    <property type="component" value="Unassembled WGS sequence"/>
</dbReference>
<gene>
    <name evidence="3" type="ORF">F8M41_004527</name>
</gene>
<feature type="compositionally biased region" description="Low complexity" evidence="1">
    <location>
        <begin position="17"/>
        <end position="28"/>
    </location>
</feature>
<feature type="compositionally biased region" description="Basic residues" evidence="1">
    <location>
        <begin position="7"/>
        <end position="16"/>
    </location>
</feature>
<dbReference type="PROSITE" id="PS50181">
    <property type="entry name" value="FBOX"/>
    <property type="match status" value="1"/>
</dbReference>
<dbReference type="InterPro" id="IPR001810">
    <property type="entry name" value="F-box_dom"/>
</dbReference>
<evidence type="ECO:0000256" key="1">
    <source>
        <dbReference type="SAM" id="MobiDB-lite"/>
    </source>
</evidence>
<name>A0A8H4A5D4_GIGMA</name>
<dbReference type="InterPro" id="IPR036047">
    <property type="entry name" value="F-box-like_dom_sf"/>
</dbReference>
<dbReference type="AlphaFoldDB" id="A0A8H4A5D4"/>
<organism evidence="3 4">
    <name type="scientific">Gigaspora margarita</name>
    <dbReference type="NCBI Taxonomy" id="4874"/>
    <lineage>
        <taxon>Eukaryota</taxon>
        <taxon>Fungi</taxon>
        <taxon>Fungi incertae sedis</taxon>
        <taxon>Mucoromycota</taxon>
        <taxon>Glomeromycotina</taxon>
        <taxon>Glomeromycetes</taxon>
        <taxon>Diversisporales</taxon>
        <taxon>Gigasporaceae</taxon>
        <taxon>Gigaspora</taxon>
    </lineage>
</organism>